<name>A0A9N9RH01_9DIPT</name>
<evidence type="ECO:0000313" key="2">
    <source>
        <dbReference type="EMBL" id="CAG9797769.1"/>
    </source>
</evidence>
<gene>
    <name evidence="2" type="ORF">CHIRRI_LOCUS757</name>
</gene>
<evidence type="ECO:0000313" key="3">
    <source>
        <dbReference type="Proteomes" id="UP001153620"/>
    </source>
</evidence>
<protein>
    <submittedName>
        <fullName evidence="2">Uncharacterized protein</fullName>
    </submittedName>
</protein>
<keyword evidence="3" id="KW-1185">Reference proteome</keyword>
<accession>A0A9N9RH01</accession>
<feature type="coiled-coil region" evidence="1">
    <location>
        <begin position="56"/>
        <end position="108"/>
    </location>
</feature>
<dbReference type="AlphaFoldDB" id="A0A9N9RH01"/>
<dbReference type="Proteomes" id="UP001153620">
    <property type="component" value="Chromosome 1"/>
</dbReference>
<proteinExistence type="predicted"/>
<evidence type="ECO:0000256" key="1">
    <source>
        <dbReference type="SAM" id="Coils"/>
    </source>
</evidence>
<sequence length="142" mass="16182">MDKKGTSTSNTHGTATSALSLSNVKSQNSFFVFGNVYVTNQSENFNSKKVEDPPVKNEVATNLNNINLELNFLNDEIKNNHSMLLELKKVLEKREKRKERRAKAENDRVAANVATDSVDFFHPNVFQPRVQEIKSRLEMLNK</sequence>
<organism evidence="2 3">
    <name type="scientific">Chironomus riparius</name>
    <dbReference type="NCBI Taxonomy" id="315576"/>
    <lineage>
        <taxon>Eukaryota</taxon>
        <taxon>Metazoa</taxon>
        <taxon>Ecdysozoa</taxon>
        <taxon>Arthropoda</taxon>
        <taxon>Hexapoda</taxon>
        <taxon>Insecta</taxon>
        <taxon>Pterygota</taxon>
        <taxon>Neoptera</taxon>
        <taxon>Endopterygota</taxon>
        <taxon>Diptera</taxon>
        <taxon>Nematocera</taxon>
        <taxon>Chironomoidea</taxon>
        <taxon>Chironomidae</taxon>
        <taxon>Chironominae</taxon>
        <taxon>Chironomus</taxon>
    </lineage>
</organism>
<reference evidence="2" key="2">
    <citation type="submission" date="2022-10" db="EMBL/GenBank/DDBJ databases">
        <authorList>
            <consortium name="ENA_rothamsted_submissions"/>
            <consortium name="culmorum"/>
            <person name="King R."/>
        </authorList>
    </citation>
    <scope>NUCLEOTIDE SEQUENCE</scope>
</reference>
<reference evidence="2" key="1">
    <citation type="submission" date="2022-01" db="EMBL/GenBank/DDBJ databases">
        <authorList>
            <person name="King R."/>
        </authorList>
    </citation>
    <scope>NUCLEOTIDE SEQUENCE</scope>
</reference>
<keyword evidence="1" id="KW-0175">Coiled coil</keyword>
<dbReference type="EMBL" id="OU895877">
    <property type="protein sequence ID" value="CAG9797769.1"/>
    <property type="molecule type" value="Genomic_DNA"/>
</dbReference>